<keyword evidence="1" id="KW-0472">Membrane</keyword>
<reference evidence="2 3" key="1">
    <citation type="submission" date="2019-02" db="EMBL/GenBank/DDBJ databases">
        <title>Deep-cultivation of Planctomycetes and their phenomic and genomic characterization uncovers novel biology.</title>
        <authorList>
            <person name="Wiegand S."/>
            <person name="Jogler M."/>
            <person name="Boedeker C."/>
            <person name="Pinto D."/>
            <person name="Vollmers J."/>
            <person name="Rivas-Marin E."/>
            <person name="Kohn T."/>
            <person name="Peeters S.H."/>
            <person name="Heuer A."/>
            <person name="Rast P."/>
            <person name="Oberbeckmann S."/>
            <person name="Bunk B."/>
            <person name="Jeske O."/>
            <person name="Meyerdierks A."/>
            <person name="Storesund J.E."/>
            <person name="Kallscheuer N."/>
            <person name="Luecker S."/>
            <person name="Lage O.M."/>
            <person name="Pohl T."/>
            <person name="Merkel B.J."/>
            <person name="Hornburger P."/>
            <person name="Mueller R.-W."/>
            <person name="Bruemmer F."/>
            <person name="Labrenz M."/>
            <person name="Spormann A.M."/>
            <person name="Op Den Camp H."/>
            <person name="Overmann J."/>
            <person name="Amann R."/>
            <person name="Jetten M.S.M."/>
            <person name="Mascher T."/>
            <person name="Medema M.H."/>
            <person name="Devos D.P."/>
            <person name="Kaster A.-K."/>
            <person name="Ovreas L."/>
            <person name="Rohde M."/>
            <person name="Galperin M.Y."/>
            <person name="Jogler C."/>
        </authorList>
    </citation>
    <scope>NUCLEOTIDE SEQUENCE [LARGE SCALE GENOMIC DNA]</scope>
    <source>
        <strain evidence="2 3">Pla52n</strain>
    </source>
</reference>
<accession>A0A5C6AY38</accession>
<evidence type="ECO:0008006" key="4">
    <source>
        <dbReference type="Google" id="ProtNLM"/>
    </source>
</evidence>
<proteinExistence type="predicted"/>
<keyword evidence="1" id="KW-0812">Transmembrane</keyword>
<protein>
    <recommendedName>
        <fullName evidence="4">PepSY-associated TM helix</fullName>
    </recommendedName>
</protein>
<organism evidence="2 3">
    <name type="scientific">Stieleria varia</name>
    <dbReference type="NCBI Taxonomy" id="2528005"/>
    <lineage>
        <taxon>Bacteria</taxon>
        <taxon>Pseudomonadati</taxon>
        <taxon>Planctomycetota</taxon>
        <taxon>Planctomycetia</taxon>
        <taxon>Pirellulales</taxon>
        <taxon>Pirellulaceae</taxon>
        <taxon>Stieleria</taxon>
    </lineage>
</organism>
<dbReference type="Pfam" id="PF03929">
    <property type="entry name" value="PepSY_TM"/>
    <property type="match status" value="1"/>
</dbReference>
<name>A0A5C6AY38_9BACT</name>
<keyword evidence="1" id="KW-1133">Transmembrane helix</keyword>
<dbReference type="InterPro" id="IPR005625">
    <property type="entry name" value="PepSY-ass_TM"/>
</dbReference>
<keyword evidence="3" id="KW-1185">Reference proteome</keyword>
<evidence type="ECO:0000313" key="2">
    <source>
        <dbReference type="EMBL" id="TWU04945.1"/>
    </source>
</evidence>
<dbReference type="EMBL" id="SJPN01000003">
    <property type="protein sequence ID" value="TWU04945.1"/>
    <property type="molecule type" value="Genomic_DNA"/>
</dbReference>
<gene>
    <name evidence="2" type="ORF">Pla52n_29900</name>
</gene>
<comment type="caution">
    <text evidence="2">The sequence shown here is derived from an EMBL/GenBank/DDBJ whole genome shotgun (WGS) entry which is preliminary data.</text>
</comment>
<evidence type="ECO:0000256" key="1">
    <source>
        <dbReference type="SAM" id="Phobius"/>
    </source>
</evidence>
<feature type="transmembrane region" description="Helical" evidence="1">
    <location>
        <begin position="7"/>
        <end position="29"/>
    </location>
</feature>
<dbReference type="AlphaFoldDB" id="A0A5C6AY38"/>
<evidence type="ECO:0000313" key="3">
    <source>
        <dbReference type="Proteomes" id="UP000320176"/>
    </source>
</evidence>
<sequence>MMVARRVHLYAGLFLLPWVFLYGITGAMFNHQGLFPEGQTISIPQAVVAGSAMSDFPSPDVLAQQVADAIERTGENVSVTIHDKSEAKFTNNIMFEVTAMGQRHVLHVSPHNHESYLVQFPEPTSKPTNLVADLKRVRLAEDPQDIAFRAAIHMLQETGIESDDMLKPHGWTKLNFLASVNGKPARVTYVLKDGHVDVTSYNGSTGMSRRGFFMRLHTSHGQSPSWTARLVWSLFVDTMAFAMVAWGLTGLLMWWQIKRVRVIGGFVIAASLLVACVMYIAMQHFYATNML</sequence>
<feature type="transmembrane region" description="Helical" evidence="1">
    <location>
        <begin position="230"/>
        <end position="255"/>
    </location>
</feature>
<dbReference type="Proteomes" id="UP000320176">
    <property type="component" value="Unassembled WGS sequence"/>
</dbReference>
<feature type="transmembrane region" description="Helical" evidence="1">
    <location>
        <begin position="262"/>
        <end position="282"/>
    </location>
</feature>